<keyword evidence="3" id="KW-1185">Reference proteome</keyword>
<dbReference type="AlphaFoldDB" id="A0A5B0ME50"/>
<feature type="region of interest" description="Disordered" evidence="1">
    <location>
        <begin position="72"/>
        <end position="94"/>
    </location>
</feature>
<comment type="caution">
    <text evidence="2">The sequence shown here is derived from an EMBL/GenBank/DDBJ whole genome shotgun (WGS) entry which is preliminary data.</text>
</comment>
<name>A0A5B0ME50_PUCGR</name>
<organism evidence="2 3">
    <name type="scientific">Puccinia graminis f. sp. tritici</name>
    <dbReference type="NCBI Taxonomy" id="56615"/>
    <lineage>
        <taxon>Eukaryota</taxon>
        <taxon>Fungi</taxon>
        <taxon>Dikarya</taxon>
        <taxon>Basidiomycota</taxon>
        <taxon>Pucciniomycotina</taxon>
        <taxon>Pucciniomycetes</taxon>
        <taxon>Pucciniales</taxon>
        <taxon>Pucciniaceae</taxon>
        <taxon>Puccinia</taxon>
    </lineage>
</organism>
<evidence type="ECO:0000256" key="1">
    <source>
        <dbReference type="SAM" id="MobiDB-lite"/>
    </source>
</evidence>
<sequence>MHERCVAVTVLSCPGVMSFEANRQNVNCRNSVRISGTVAVTSQSRLENAVDNHPYFSGTGPIPMLRGTKRLPPSKGRFGSIIQPSRIPPVLTTT</sequence>
<protein>
    <submittedName>
        <fullName evidence="2">Uncharacterized protein</fullName>
    </submittedName>
</protein>
<accession>A0A5B0ME50</accession>
<proteinExistence type="predicted"/>
<dbReference type="Proteomes" id="UP000324748">
    <property type="component" value="Unassembled WGS sequence"/>
</dbReference>
<dbReference type="EMBL" id="VSWC01000157">
    <property type="protein sequence ID" value="KAA1074932.1"/>
    <property type="molecule type" value="Genomic_DNA"/>
</dbReference>
<evidence type="ECO:0000313" key="2">
    <source>
        <dbReference type="EMBL" id="KAA1074932.1"/>
    </source>
</evidence>
<gene>
    <name evidence="2" type="ORF">PGT21_024904</name>
</gene>
<evidence type="ECO:0000313" key="3">
    <source>
        <dbReference type="Proteomes" id="UP000324748"/>
    </source>
</evidence>
<reference evidence="2 3" key="1">
    <citation type="submission" date="2019-05" db="EMBL/GenBank/DDBJ databases">
        <title>Emergence of the Ug99 lineage of the wheat stem rust pathogen through somatic hybridization.</title>
        <authorList>
            <person name="Li F."/>
            <person name="Upadhyaya N.M."/>
            <person name="Sperschneider J."/>
            <person name="Matny O."/>
            <person name="Nguyen-Phuc H."/>
            <person name="Mago R."/>
            <person name="Raley C."/>
            <person name="Miller M.E."/>
            <person name="Silverstein K.A.T."/>
            <person name="Henningsen E."/>
            <person name="Hirsch C.D."/>
            <person name="Visser B."/>
            <person name="Pretorius Z.A."/>
            <person name="Steffenson B.J."/>
            <person name="Schwessinger B."/>
            <person name="Dodds P.N."/>
            <person name="Figueroa M."/>
        </authorList>
    </citation>
    <scope>NUCLEOTIDE SEQUENCE [LARGE SCALE GENOMIC DNA]</scope>
    <source>
        <strain evidence="2">21-0</strain>
    </source>
</reference>